<dbReference type="AlphaFoldDB" id="A0A9X1MDM7"/>
<organism evidence="2 3">
    <name type="scientific">Arthrobacter caoxuetaonis</name>
    <dbReference type="NCBI Taxonomy" id="2886935"/>
    <lineage>
        <taxon>Bacteria</taxon>
        <taxon>Bacillati</taxon>
        <taxon>Actinomycetota</taxon>
        <taxon>Actinomycetes</taxon>
        <taxon>Micrococcales</taxon>
        <taxon>Micrococcaceae</taxon>
        <taxon>Arthrobacter</taxon>
    </lineage>
</organism>
<reference evidence="2" key="1">
    <citation type="submission" date="2021-10" db="EMBL/GenBank/DDBJ databases">
        <title>Novel species in genus Arthrobacter.</title>
        <authorList>
            <person name="Liu Y."/>
        </authorList>
    </citation>
    <scope>NUCLEOTIDE SEQUENCE</scope>
    <source>
        <strain evidence="2">Zg-Y453</strain>
    </source>
</reference>
<evidence type="ECO:0000256" key="1">
    <source>
        <dbReference type="SAM" id="Phobius"/>
    </source>
</evidence>
<evidence type="ECO:0000313" key="2">
    <source>
        <dbReference type="EMBL" id="MCC3297831.1"/>
    </source>
</evidence>
<proteinExistence type="predicted"/>
<sequence>MIKRGKRRFKWLYAAIAASIAGVVAMFWRAGTCTDFVAVAGECSPGPSPSTIIVAVLLWVLAVWLLYVWWSADRRA</sequence>
<feature type="transmembrane region" description="Helical" evidence="1">
    <location>
        <begin position="12"/>
        <end position="31"/>
    </location>
</feature>
<dbReference type="EMBL" id="JAJFZV010000007">
    <property type="protein sequence ID" value="MCC3297831.1"/>
    <property type="molecule type" value="Genomic_DNA"/>
</dbReference>
<keyword evidence="1" id="KW-1133">Transmembrane helix</keyword>
<evidence type="ECO:0000313" key="3">
    <source>
        <dbReference type="Proteomes" id="UP001139158"/>
    </source>
</evidence>
<dbReference type="Proteomes" id="UP001139158">
    <property type="component" value="Unassembled WGS sequence"/>
</dbReference>
<keyword evidence="1" id="KW-0472">Membrane</keyword>
<accession>A0A9X1MDM7</accession>
<gene>
    <name evidence="2" type="ORF">LJ757_08455</name>
</gene>
<keyword evidence="3" id="KW-1185">Reference proteome</keyword>
<feature type="transmembrane region" description="Helical" evidence="1">
    <location>
        <begin position="51"/>
        <end position="70"/>
    </location>
</feature>
<keyword evidence="1" id="KW-0812">Transmembrane</keyword>
<comment type="caution">
    <text evidence="2">The sequence shown here is derived from an EMBL/GenBank/DDBJ whole genome shotgun (WGS) entry which is preliminary data.</text>
</comment>
<protein>
    <submittedName>
        <fullName evidence="2">Uncharacterized protein</fullName>
    </submittedName>
</protein>
<dbReference type="RefSeq" id="WP_227895704.1">
    <property type="nucleotide sequence ID" value="NZ_CP099466.1"/>
</dbReference>
<name>A0A9X1MDM7_9MICC</name>